<protein>
    <submittedName>
        <fullName evidence="2">Phasin family protein</fullName>
    </submittedName>
</protein>
<dbReference type="EMBL" id="JBHRSU010000005">
    <property type="protein sequence ID" value="MFC3100426.1"/>
    <property type="molecule type" value="Genomic_DNA"/>
</dbReference>
<proteinExistence type="predicted"/>
<dbReference type="Proteomes" id="UP001595378">
    <property type="component" value="Unassembled WGS sequence"/>
</dbReference>
<dbReference type="RefSeq" id="WP_336917680.1">
    <property type="nucleotide sequence ID" value="NZ_JBANRN010000002.1"/>
</dbReference>
<dbReference type="NCBIfam" id="TIGR01841">
    <property type="entry name" value="phasin"/>
    <property type="match status" value="1"/>
</dbReference>
<sequence length="151" mass="16085">MATKNTAADLTGMMSKSMTDAVAEMQAKAQEAYDKGTNMVSEMTEMAKGNVEALVESGKILAAGMQDMTKSYAEEAKAAYETMTADLKEMASVKSPTELFQLQGKILRRNFDAMMASTSKAPASAMKLANDVIAPITARVNLAVEKISKAA</sequence>
<keyword evidence="3" id="KW-1185">Reference proteome</keyword>
<feature type="domain" description="Phasin" evidence="1">
    <location>
        <begin position="42"/>
        <end position="140"/>
    </location>
</feature>
<dbReference type="InterPro" id="IPR010127">
    <property type="entry name" value="Phasin_subfam-1"/>
</dbReference>
<organism evidence="2 3">
    <name type="scientific">Alteraurantiacibacter lauratis</name>
    <dbReference type="NCBI Taxonomy" id="2054627"/>
    <lineage>
        <taxon>Bacteria</taxon>
        <taxon>Pseudomonadati</taxon>
        <taxon>Pseudomonadota</taxon>
        <taxon>Alphaproteobacteria</taxon>
        <taxon>Sphingomonadales</taxon>
        <taxon>Erythrobacteraceae</taxon>
        <taxon>Alteraurantiacibacter</taxon>
    </lineage>
</organism>
<comment type="caution">
    <text evidence="2">The sequence shown here is derived from an EMBL/GenBank/DDBJ whole genome shotgun (WGS) entry which is preliminary data.</text>
</comment>
<accession>A0ABV7EFT7</accession>
<dbReference type="Pfam" id="PF09361">
    <property type="entry name" value="Phasin_2"/>
    <property type="match status" value="1"/>
</dbReference>
<evidence type="ECO:0000313" key="2">
    <source>
        <dbReference type="EMBL" id="MFC3100426.1"/>
    </source>
</evidence>
<dbReference type="InterPro" id="IPR018968">
    <property type="entry name" value="Phasin"/>
</dbReference>
<reference evidence="3" key="1">
    <citation type="journal article" date="2019" name="Int. J. Syst. Evol. Microbiol.">
        <title>The Global Catalogue of Microorganisms (GCM) 10K type strain sequencing project: providing services to taxonomists for standard genome sequencing and annotation.</title>
        <authorList>
            <consortium name="The Broad Institute Genomics Platform"/>
            <consortium name="The Broad Institute Genome Sequencing Center for Infectious Disease"/>
            <person name="Wu L."/>
            <person name="Ma J."/>
        </authorList>
    </citation>
    <scope>NUCLEOTIDE SEQUENCE [LARGE SCALE GENOMIC DNA]</scope>
    <source>
        <strain evidence="3">KCTC 52606</strain>
    </source>
</reference>
<gene>
    <name evidence="2" type="ORF">ACFODK_05920</name>
</gene>
<evidence type="ECO:0000259" key="1">
    <source>
        <dbReference type="Pfam" id="PF09361"/>
    </source>
</evidence>
<evidence type="ECO:0000313" key="3">
    <source>
        <dbReference type="Proteomes" id="UP001595378"/>
    </source>
</evidence>
<name>A0ABV7EFT7_9SPHN</name>